<sequence length="55" mass="5826">MTTLLMAVSLLPYGVEALTRKVYDAPLARPLITVSVPLVVRLVTAAPEESTAVTS</sequence>
<evidence type="ECO:0000313" key="1">
    <source>
        <dbReference type="EMBL" id="MDN3293385.1"/>
    </source>
</evidence>
<reference evidence="1" key="1">
    <citation type="submission" date="2023-06" db="EMBL/GenBank/DDBJ databases">
        <title>WGS-Sequencing of Streptomyces ficellus isolate 21 collected from sand in Gara Djebilet Iron Mine in Algeria.</title>
        <authorList>
            <person name="Zegers G.P."/>
            <person name="Gomez A."/>
            <person name="Gueddou A."/>
            <person name="Zahara A.F."/>
            <person name="Worth M."/>
            <person name="Sevigny J.L."/>
            <person name="Tisa L."/>
        </authorList>
    </citation>
    <scope>NUCLEOTIDE SEQUENCE</scope>
    <source>
        <strain evidence="1">AS11</strain>
    </source>
</reference>
<dbReference type="EMBL" id="JAUEPL010000004">
    <property type="protein sequence ID" value="MDN3293385.1"/>
    <property type="molecule type" value="Genomic_DNA"/>
</dbReference>
<protein>
    <submittedName>
        <fullName evidence="1">Uncharacterized protein</fullName>
    </submittedName>
</protein>
<dbReference type="Proteomes" id="UP001174050">
    <property type="component" value="Unassembled WGS sequence"/>
</dbReference>
<keyword evidence="2" id="KW-1185">Reference proteome</keyword>
<dbReference type="RefSeq" id="WP_290110241.1">
    <property type="nucleotide sequence ID" value="NZ_JAUEPL010000004.1"/>
</dbReference>
<name>A0ABT7Z1L5_9ACTN</name>
<evidence type="ECO:0000313" key="2">
    <source>
        <dbReference type="Proteomes" id="UP001174050"/>
    </source>
</evidence>
<organism evidence="1 2">
    <name type="scientific">Streptomyces ficellus</name>
    <dbReference type="NCBI Taxonomy" id="1977088"/>
    <lineage>
        <taxon>Bacteria</taxon>
        <taxon>Bacillati</taxon>
        <taxon>Actinomycetota</taxon>
        <taxon>Actinomycetes</taxon>
        <taxon>Kitasatosporales</taxon>
        <taxon>Streptomycetaceae</taxon>
        <taxon>Streptomyces</taxon>
    </lineage>
</organism>
<accession>A0ABT7Z1L5</accession>
<comment type="caution">
    <text evidence="1">The sequence shown here is derived from an EMBL/GenBank/DDBJ whole genome shotgun (WGS) entry which is preliminary data.</text>
</comment>
<proteinExistence type="predicted"/>
<gene>
    <name evidence="1" type="ORF">QWM81_04865</name>
</gene>